<keyword evidence="1" id="KW-1133">Transmembrane helix</keyword>
<accession>A0A8T2JZ09</accession>
<gene>
    <name evidence="2" type="ORF">GDO86_015493</name>
</gene>
<dbReference type="Proteomes" id="UP000812440">
    <property type="component" value="Chromosome 8_10"/>
</dbReference>
<reference evidence="2" key="1">
    <citation type="thesis" date="2020" institute="ProQuest LLC" country="789 East Eisenhower Parkway, Ann Arbor, MI, USA">
        <title>Comparative Genomics and Chromosome Evolution.</title>
        <authorList>
            <person name="Mudd A.B."/>
        </authorList>
    </citation>
    <scope>NUCLEOTIDE SEQUENCE</scope>
    <source>
        <strain evidence="2">Female2</strain>
        <tissue evidence="2">Blood</tissue>
    </source>
</reference>
<feature type="transmembrane region" description="Helical" evidence="1">
    <location>
        <begin position="22"/>
        <end position="43"/>
    </location>
</feature>
<protein>
    <submittedName>
        <fullName evidence="2">Uncharacterized protein</fullName>
    </submittedName>
</protein>
<proteinExistence type="predicted"/>
<keyword evidence="3" id="KW-1185">Reference proteome</keyword>
<comment type="caution">
    <text evidence="2">The sequence shown here is derived from an EMBL/GenBank/DDBJ whole genome shotgun (WGS) entry which is preliminary data.</text>
</comment>
<sequence length="56" mass="6208">MESCHKSSQCSFPDKCLMDLKLHVGSSSVLGGVFLFRFIYLLFVLGKLTGRIAEVV</sequence>
<evidence type="ECO:0000313" key="2">
    <source>
        <dbReference type="EMBL" id="KAG8448417.1"/>
    </source>
</evidence>
<dbReference type="EMBL" id="JAACNH010000003">
    <property type="protein sequence ID" value="KAG8448417.1"/>
    <property type="molecule type" value="Genomic_DNA"/>
</dbReference>
<organism evidence="2 3">
    <name type="scientific">Hymenochirus boettgeri</name>
    <name type="common">Congo dwarf clawed frog</name>
    <dbReference type="NCBI Taxonomy" id="247094"/>
    <lineage>
        <taxon>Eukaryota</taxon>
        <taxon>Metazoa</taxon>
        <taxon>Chordata</taxon>
        <taxon>Craniata</taxon>
        <taxon>Vertebrata</taxon>
        <taxon>Euteleostomi</taxon>
        <taxon>Amphibia</taxon>
        <taxon>Batrachia</taxon>
        <taxon>Anura</taxon>
        <taxon>Pipoidea</taxon>
        <taxon>Pipidae</taxon>
        <taxon>Pipinae</taxon>
        <taxon>Hymenochirus</taxon>
    </lineage>
</organism>
<name>A0A8T2JZ09_9PIPI</name>
<evidence type="ECO:0000256" key="1">
    <source>
        <dbReference type="SAM" id="Phobius"/>
    </source>
</evidence>
<keyword evidence="1" id="KW-0472">Membrane</keyword>
<keyword evidence="1" id="KW-0812">Transmembrane</keyword>
<dbReference type="AlphaFoldDB" id="A0A8T2JZ09"/>
<evidence type="ECO:0000313" key="3">
    <source>
        <dbReference type="Proteomes" id="UP000812440"/>
    </source>
</evidence>